<dbReference type="InterPro" id="IPR036852">
    <property type="entry name" value="Peptidase_S8/S53_dom_sf"/>
</dbReference>
<evidence type="ECO:0000313" key="5">
    <source>
        <dbReference type="EMBL" id="QCE05958.1"/>
    </source>
</evidence>
<reference evidence="4 6" key="1">
    <citation type="submission" date="2019-04" db="EMBL/GenBank/DDBJ databases">
        <title>An improved genome assembly and genetic linkage map for asparagus bean, Vigna unguiculata ssp. sesquipedialis.</title>
        <authorList>
            <person name="Xia Q."/>
            <person name="Zhang R."/>
            <person name="Dong Y."/>
        </authorList>
    </citation>
    <scope>NUCLEOTIDE SEQUENCE [LARGE SCALE GENOMIC DNA]</scope>
    <source>
        <tissue evidence="4">Leaf</tissue>
    </source>
</reference>
<dbReference type="AlphaFoldDB" id="A0A4D6MWV1"/>
<dbReference type="GO" id="GO:0005576">
    <property type="term" value="C:extracellular region"/>
    <property type="evidence" value="ECO:0007669"/>
    <property type="project" value="UniProtKB-SubCell"/>
</dbReference>
<evidence type="ECO:0000256" key="2">
    <source>
        <dbReference type="ARBA" id="ARBA00011073"/>
    </source>
</evidence>
<dbReference type="GO" id="GO:0004252">
    <property type="term" value="F:serine-type endopeptidase activity"/>
    <property type="evidence" value="ECO:0007669"/>
    <property type="project" value="InterPro"/>
</dbReference>
<gene>
    <name evidence="4" type="ORF">DEO72_LG9g965</name>
    <name evidence="5" type="ORF">DEO72_LG9g967</name>
</gene>
<keyword evidence="6" id="KW-1185">Reference proteome</keyword>
<evidence type="ECO:0000256" key="1">
    <source>
        <dbReference type="ARBA" id="ARBA00004613"/>
    </source>
</evidence>
<dbReference type="Gene3D" id="3.40.50.200">
    <property type="entry name" value="Peptidase S8/S53 domain"/>
    <property type="match status" value="1"/>
</dbReference>
<dbReference type="InterPro" id="IPR045051">
    <property type="entry name" value="SBT"/>
</dbReference>
<protein>
    <submittedName>
        <fullName evidence="4">Uncharacterized protein</fullName>
    </submittedName>
</protein>
<evidence type="ECO:0000313" key="4">
    <source>
        <dbReference type="EMBL" id="QCE05956.1"/>
    </source>
</evidence>
<dbReference type="EMBL" id="CP039353">
    <property type="protein sequence ID" value="QCE05958.1"/>
    <property type="molecule type" value="Genomic_DNA"/>
</dbReference>
<dbReference type="SUPFAM" id="SSF52743">
    <property type="entry name" value="Subtilisin-like"/>
    <property type="match status" value="1"/>
</dbReference>
<accession>A0A4D6MWV1</accession>
<evidence type="ECO:0000313" key="6">
    <source>
        <dbReference type="Proteomes" id="UP000501690"/>
    </source>
</evidence>
<dbReference type="PANTHER" id="PTHR10795">
    <property type="entry name" value="PROPROTEIN CONVERTASE SUBTILISIN/KEXIN"/>
    <property type="match status" value="1"/>
</dbReference>
<sequence length="112" mass="11674">MLPTSSLELASLTKASTTKGGAPKSSRCMQGLLISPVASEKLILVVFDEAIYNGVDALSVLLDGFGSSLLKDDMVARAFHATKQGIVVVCSAQNSGTMDVTVGAYVPSRPNR</sequence>
<dbReference type="GO" id="GO:0006508">
    <property type="term" value="P:proteolysis"/>
    <property type="evidence" value="ECO:0007669"/>
    <property type="project" value="InterPro"/>
</dbReference>
<comment type="similarity">
    <text evidence="2">Belongs to the peptidase S8 family.</text>
</comment>
<keyword evidence="3" id="KW-0732">Signal</keyword>
<organism evidence="4 6">
    <name type="scientific">Vigna unguiculata</name>
    <name type="common">Cowpea</name>
    <dbReference type="NCBI Taxonomy" id="3917"/>
    <lineage>
        <taxon>Eukaryota</taxon>
        <taxon>Viridiplantae</taxon>
        <taxon>Streptophyta</taxon>
        <taxon>Embryophyta</taxon>
        <taxon>Tracheophyta</taxon>
        <taxon>Spermatophyta</taxon>
        <taxon>Magnoliopsida</taxon>
        <taxon>eudicotyledons</taxon>
        <taxon>Gunneridae</taxon>
        <taxon>Pentapetalae</taxon>
        <taxon>rosids</taxon>
        <taxon>fabids</taxon>
        <taxon>Fabales</taxon>
        <taxon>Fabaceae</taxon>
        <taxon>Papilionoideae</taxon>
        <taxon>50 kb inversion clade</taxon>
        <taxon>NPAAA clade</taxon>
        <taxon>indigoferoid/millettioid clade</taxon>
        <taxon>Phaseoleae</taxon>
        <taxon>Vigna</taxon>
    </lineage>
</organism>
<name>A0A4D6MWV1_VIGUN</name>
<dbReference type="EMBL" id="CP039353">
    <property type="protein sequence ID" value="QCE05956.1"/>
    <property type="molecule type" value="Genomic_DNA"/>
</dbReference>
<dbReference type="Proteomes" id="UP000501690">
    <property type="component" value="Linkage Group LG9"/>
</dbReference>
<evidence type="ECO:0000256" key="3">
    <source>
        <dbReference type="ARBA" id="ARBA00022729"/>
    </source>
</evidence>
<proteinExistence type="inferred from homology"/>
<comment type="subcellular location">
    <subcellularLocation>
        <location evidence="1">Secreted</location>
    </subcellularLocation>
</comment>